<sequence>MSDLLSEMDEMGEIEKPIFRDIRRYYCEYCGICRSKKSLITSHMLTHHKEEMEKNQVSGEDEKEGKKSNTCQECGATFTKPAYLKQHMQSHSVEVGRPPEKLHQASLNHAMFQVERLYTCPVDDCHSTYRRKDHLTRHLLQHQGKLFNCPIVNCDHEFSYQGNMTRHVKEFHSKDCPPINAEPQKQFVCQEIGCGKVFKFASKLRKHEESHVKLDSVEALCCEPGCMKYFSNEECLKAHIQSCHQHITCEICGTKQLRRNIKRHLQIHEDTVSLERVKCHYDGCLHTFSTKSNLHQHIKAVHLDIKPFACSFSGCGMRFAHKHVRDKHEKTGCHVHTTGDFEESDEQYQSRIRGGRKRKCPTVEMLIRKRITPPTPPSQSDEESDYLGWLHSQRQRAVNHSL</sequence>
<name>A0A7N2MHG7_QUELO</name>
<dbReference type="GO" id="GO:0006357">
    <property type="term" value="P:regulation of transcription by RNA polymerase II"/>
    <property type="evidence" value="ECO:0007669"/>
    <property type="project" value="TreeGrafter"/>
</dbReference>
<evidence type="ECO:0000313" key="12">
    <source>
        <dbReference type="Proteomes" id="UP000594261"/>
    </source>
</evidence>
<feature type="domain" description="C2H2-type" evidence="10">
    <location>
        <begin position="187"/>
        <end position="216"/>
    </location>
</feature>
<evidence type="ECO:0000256" key="7">
    <source>
        <dbReference type="ARBA" id="ARBA00023163"/>
    </source>
</evidence>
<evidence type="ECO:0000256" key="9">
    <source>
        <dbReference type="PROSITE-ProRule" id="PRU00042"/>
    </source>
</evidence>
<reference evidence="11" key="2">
    <citation type="submission" date="2021-01" db="UniProtKB">
        <authorList>
            <consortium name="EnsemblPlants"/>
        </authorList>
    </citation>
    <scope>IDENTIFICATION</scope>
</reference>
<evidence type="ECO:0000256" key="3">
    <source>
        <dbReference type="ARBA" id="ARBA00022737"/>
    </source>
</evidence>
<dbReference type="PROSITE" id="PS50157">
    <property type="entry name" value="ZINC_FINGER_C2H2_2"/>
    <property type="match status" value="7"/>
</dbReference>
<dbReference type="SMART" id="SM00355">
    <property type="entry name" value="ZnF_C2H2"/>
    <property type="match status" value="9"/>
</dbReference>
<dbReference type="SUPFAM" id="SSF57667">
    <property type="entry name" value="beta-beta-alpha zinc fingers"/>
    <property type="match status" value="3"/>
</dbReference>
<dbReference type="EMBL" id="LRBV02000009">
    <property type="status" value="NOT_ANNOTATED_CDS"/>
    <property type="molecule type" value="Genomic_DNA"/>
</dbReference>
<keyword evidence="5" id="KW-0862">Zinc</keyword>
<feature type="domain" description="C2H2-type" evidence="10">
    <location>
        <begin position="69"/>
        <end position="96"/>
    </location>
</feature>
<dbReference type="FunCoup" id="A0A7N2MHG7">
    <property type="interactions" value="2065"/>
</dbReference>
<keyword evidence="12" id="KW-1185">Reference proteome</keyword>
<evidence type="ECO:0000259" key="10">
    <source>
        <dbReference type="PROSITE" id="PS50157"/>
    </source>
</evidence>
<dbReference type="PANTHER" id="PTHR46179">
    <property type="entry name" value="ZINC FINGER PROTEIN"/>
    <property type="match status" value="1"/>
</dbReference>
<dbReference type="GO" id="GO:0008270">
    <property type="term" value="F:zinc ion binding"/>
    <property type="evidence" value="ECO:0007669"/>
    <property type="project" value="UniProtKB-KW"/>
</dbReference>
<evidence type="ECO:0000256" key="8">
    <source>
        <dbReference type="ARBA" id="ARBA00023242"/>
    </source>
</evidence>
<dbReference type="GO" id="GO:0003700">
    <property type="term" value="F:DNA-binding transcription factor activity"/>
    <property type="evidence" value="ECO:0007669"/>
    <property type="project" value="TreeGrafter"/>
</dbReference>
<dbReference type="Gene3D" id="3.30.160.60">
    <property type="entry name" value="Classic Zinc Finger"/>
    <property type="match status" value="4"/>
</dbReference>
<dbReference type="FunFam" id="3.30.160.60:FF:000100">
    <property type="entry name" value="Zinc finger 45-like"/>
    <property type="match status" value="1"/>
</dbReference>
<dbReference type="Pfam" id="PF00096">
    <property type="entry name" value="zf-C2H2"/>
    <property type="match status" value="3"/>
</dbReference>
<feature type="domain" description="C2H2-type" evidence="10">
    <location>
        <begin position="277"/>
        <end position="307"/>
    </location>
</feature>
<keyword evidence="3" id="KW-0677">Repeat</keyword>
<protein>
    <recommendedName>
        <fullName evidence="10">C2H2-type domain-containing protein</fullName>
    </recommendedName>
</protein>
<keyword evidence="2" id="KW-0479">Metal-binding</keyword>
<dbReference type="AlphaFoldDB" id="A0A7N2MHG7"/>
<evidence type="ECO:0000256" key="6">
    <source>
        <dbReference type="ARBA" id="ARBA00023015"/>
    </source>
</evidence>
<comment type="subcellular location">
    <subcellularLocation>
        <location evidence="1">Nucleus</location>
    </subcellularLocation>
</comment>
<feature type="domain" description="C2H2-type" evidence="10">
    <location>
        <begin position="147"/>
        <end position="177"/>
    </location>
</feature>
<feature type="domain" description="C2H2-type" evidence="10">
    <location>
        <begin position="118"/>
        <end position="147"/>
    </location>
</feature>
<evidence type="ECO:0000313" key="11">
    <source>
        <dbReference type="EnsemblPlants" id="QL09p005009:mrna"/>
    </source>
</evidence>
<dbReference type="InParanoid" id="A0A7N2MHG7"/>
<reference evidence="11 12" key="1">
    <citation type="journal article" date="2016" name="G3 (Bethesda)">
        <title>First Draft Assembly and Annotation of the Genome of a California Endemic Oak Quercus lobata Nee (Fagaceae).</title>
        <authorList>
            <person name="Sork V.L."/>
            <person name="Fitz-Gibbon S.T."/>
            <person name="Puiu D."/>
            <person name="Crepeau M."/>
            <person name="Gugger P.F."/>
            <person name="Sherman R."/>
            <person name="Stevens K."/>
            <person name="Langley C.H."/>
            <person name="Pellegrini M."/>
            <person name="Salzberg S.L."/>
        </authorList>
    </citation>
    <scope>NUCLEOTIDE SEQUENCE [LARGE SCALE GENOMIC DNA]</scope>
    <source>
        <strain evidence="11 12">cv. SW786</strain>
    </source>
</reference>
<keyword evidence="7" id="KW-0804">Transcription</keyword>
<proteinExistence type="predicted"/>
<evidence type="ECO:0000256" key="4">
    <source>
        <dbReference type="ARBA" id="ARBA00022771"/>
    </source>
</evidence>
<dbReference type="PROSITE" id="PS00028">
    <property type="entry name" value="ZINC_FINGER_C2H2_1"/>
    <property type="match status" value="7"/>
</dbReference>
<dbReference type="InterPro" id="IPR013087">
    <property type="entry name" value="Znf_C2H2_type"/>
</dbReference>
<feature type="domain" description="C2H2-type" evidence="10">
    <location>
        <begin position="308"/>
        <end position="337"/>
    </location>
</feature>
<dbReference type="InterPro" id="IPR036236">
    <property type="entry name" value="Znf_C2H2_sf"/>
</dbReference>
<evidence type="ECO:0000256" key="2">
    <source>
        <dbReference type="ARBA" id="ARBA00022723"/>
    </source>
</evidence>
<dbReference type="InterPro" id="IPR051061">
    <property type="entry name" value="Zinc_finger_trans_reg"/>
</dbReference>
<feature type="domain" description="C2H2-type" evidence="10">
    <location>
        <begin position="25"/>
        <end position="52"/>
    </location>
</feature>
<evidence type="ECO:0000256" key="1">
    <source>
        <dbReference type="ARBA" id="ARBA00004123"/>
    </source>
</evidence>
<keyword evidence="4 9" id="KW-0863">Zinc-finger</keyword>
<dbReference type="GO" id="GO:0005730">
    <property type="term" value="C:nucleolus"/>
    <property type="evidence" value="ECO:0007669"/>
    <property type="project" value="TreeGrafter"/>
</dbReference>
<keyword evidence="8" id="KW-0539">Nucleus</keyword>
<dbReference type="PANTHER" id="PTHR46179:SF13">
    <property type="entry name" value="C2H2-TYPE DOMAIN-CONTAINING PROTEIN"/>
    <property type="match status" value="1"/>
</dbReference>
<accession>A0A7N2MHG7</accession>
<evidence type="ECO:0000256" key="5">
    <source>
        <dbReference type="ARBA" id="ARBA00022833"/>
    </source>
</evidence>
<organism evidence="11 12">
    <name type="scientific">Quercus lobata</name>
    <name type="common">Valley oak</name>
    <dbReference type="NCBI Taxonomy" id="97700"/>
    <lineage>
        <taxon>Eukaryota</taxon>
        <taxon>Viridiplantae</taxon>
        <taxon>Streptophyta</taxon>
        <taxon>Embryophyta</taxon>
        <taxon>Tracheophyta</taxon>
        <taxon>Spermatophyta</taxon>
        <taxon>Magnoliopsida</taxon>
        <taxon>eudicotyledons</taxon>
        <taxon>Gunneridae</taxon>
        <taxon>Pentapetalae</taxon>
        <taxon>rosids</taxon>
        <taxon>fabids</taxon>
        <taxon>Fagales</taxon>
        <taxon>Fagaceae</taxon>
        <taxon>Quercus</taxon>
    </lineage>
</organism>
<dbReference type="GO" id="GO:0080084">
    <property type="term" value="F:5S rDNA binding"/>
    <property type="evidence" value="ECO:0007669"/>
    <property type="project" value="TreeGrafter"/>
</dbReference>
<dbReference type="EnsemblPlants" id="QL09p005009:mrna">
    <property type="protein sequence ID" value="QL09p005009:mrna"/>
    <property type="gene ID" value="QL09p005009"/>
</dbReference>
<keyword evidence="6" id="KW-0805">Transcription regulation</keyword>
<dbReference type="Proteomes" id="UP000594261">
    <property type="component" value="Chromosome 9"/>
</dbReference>
<dbReference type="Gramene" id="QL09p005009:mrna">
    <property type="protein sequence ID" value="QL09p005009:mrna"/>
    <property type="gene ID" value="QL09p005009"/>
</dbReference>
<dbReference type="OMA" id="KVFRDSW"/>